<reference evidence="8" key="1">
    <citation type="submission" date="2025-08" db="UniProtKB">
        <authorList>
            <consortium name="RefSeq"/>
        </authorList>
    </citation>
    <scope>IDENTIFICATION</scope>
</reference>
<dbReference type="GeneID" id="101860556"/>
<proteinExistence type="predicted"/>
<dbReference type="RefSeq" id="XP_012934925.1">
    <property type="nucleotide sequence ID" value="XM_013079471.2"/>
</dbReference>
<evidence type="ECO:0000256" key="3">
    <source>
        <dbReference type="ARBA" id="ARBA00022553"/>
    </source>
</evidence>
<accession>A0ABM0ZUV4</accession>
<feature type="region of interest" description="Disordered" evidence="5">
    <location>
        <begin position="88"/>
        <end position="185"/>
    </location>
</feature>
<evidence type="ECO:0000256" key="2">
    <source>
        <dbReference type="ARBA" id="ARBA00022490"/>
    </source>
</evidence>
<gene>
    <name evidence="8" type="primary">LOC101860556</name>
</gene>
<dbReference type="InterPro" id="IPR002048">
    <property type="entry name" value="EF_hand_dom"/>
</dbReference>
<dbReference type="PANTHER" id="PTHR18905:SF13">
    <property type="entry name" value="NON-CENTROSOMAL MICROTUBULE ARRAY"/>
    <property type="match status" value="1"/>
</dbReference>
<dbReference type="Proteomes" id="UP000694888">
    <property type="component" value="Unplaced"/>
</dbReference>
<feature type="non-terminal residue" evidence="8">
    <location>
        <position position="185"/>
    </location>
</feature>
<evidence type="ECO:0000256" key="4">
    <source>
        <dbReference type="ARBA" id="ARBA00023212"/>
    </source>
</evidence>
<keyword evidence="4" id="KW-0206">Cytoskeleton</keyword>
<sequence length="185" mass="21233">MASRRSLDSGRAEYETRLQELFEESDVTDKGYLDREEVNALCSRLQLGRLKDKVVQALQGRSVDKNKVVYEDFRHVFFALLEELEAQQTKSPRRSSLKADCLEEPEPSPKATPKLVIGRKKYGRRSLPFNRETDMKSPGPEGSYSQFLQDLSTNDRSSPCVEVEGKQVKRRRQQTRAHAMHGDKT</sequence>
<evidence type="ECO:0000256" key="1">
    <source>
        <dbReference type="ARBA" id="ARBA00004300"/>
    </source>
</evidence>
<evidence type="ECO:0000313" key="8">
    <source>
        <dbReference type="RefSeq" id="XP_012934925.1"/>
    </source>
</evidence>
<keyword evidence="3" id="KW-0597">Phosphoprotein</keyword>
<organism evidence="7 8">
    <name type="scientific">Aplysia californica</name>
    <name type="common">California sea hare</name>
    <dbReference type="NCBI Taxonomy" id="6500"/>
    <lineage>
        <taxon>Eukaryota</taxon>
        <taxon>Metazoa</taxon>
        <taxon>Spiralia</taxon>
        <taxon>Lophotrochozoa</taxon>
        <taxon>Mollusca</taxon>
        <taxon>Gastropoda</taxon>
        <taxon>Heterobranchia</taxon>
        <taxon>Euthyneura</taxon>
        <taxon>Tectipleura</taxon>
        <taxon>Aplysiida</taxon>
        <taxon>Aplysioidea</taxon>
        <taxon>Aplysiidae</taxon>
        <taxon>Aplysia</taxon>
    </lineage>
</organism>
<comment type="subcellular location">
    <subcellularLocation>
        <location evidence="1">Cytoplasm</location>
        <location evidence="1">Cytoskeleton</location>
        <location evidence="1">Microtubule organizing center</location>
        <location evidence="1">Centrosome</location>
    </subcellularLocation>
</comment>
<feature type="domain" description="EF-hand" evidence="6">
    <location>
        <begin position="13"/>
        <end position="48"/>
    </location>
</feature>
<keyword evidence="2" id="KW-0963">Cytoplasm</keyword>
<name>A0ABM0ZUV4_APLCA</name>
<dbReference type="PANTHER" id="PTHR18905">
    <property type="entry name" value="NINEIN"/>
    <property type="match status" value="1"/>
</dbReference>
<keyword evidence="7" id="KW-1185">Reference proteome</keyword>
<evidence type="ECO:0000256" key="5">
    <source>
        <dbReference type="SAM" id="MobiDB-lite"/>
    </source>
</evidence>
<feature type="compositionally biased region" description="Basic residues" evidence="5">
    <location>
        <begin position="168"/>
        <end position="179"/>
    </location>
</feature>
<feature type="compositionally biased region" description="Polar residues" evidence="5">
    <location>
        <begin position="143"/>
        <end position="157"/>
    </location>
</feature>
<evidence type="ECO:0000259" key="6">
    <source>
        <dbReference type="PROSITE" id="PS50222"/>
    </source>
</evidence>
<dbReference type="InterPro" id="IPR011992">
    <property type="entry name" value="EF-hand-dom_pair"/>
</dbReference>
<evidence type="ECO:0000313" key="7">
    <source>
        <dbReference type="Proteomes" id="UP000694888"/>
    </source>
</evidence>
<dbReference type="SUPFAM" id="SSF47473">
    <property type="entry name" value="EF-hand"/>
    <property type="match status" value="1"/>
</dbReference>
<dbReference type="PROSITE" id="PS50222">
    <property type="entry name" value="EF_HAND_2"/>
    <property type="match status" value="1"/>
</dbReference>
<protein>
    <submittedName>
        <fullName evidence="8">Ninein-like protein</fullName>
    </submittedName>
</protein>